<dbReference type="InterPro" id="IPR001796">
    <property type="entry name" value="DHFR_dom"/>
</dbReference>
<keyword evidence="5" id="KW-0521">NADP</keyword>
<dbReference type="GO" id="GO:0005829">
    <property type="term" value="C:cytosol"/>
    <property type="evidence" value="ECO:0007669"/>
    <property type="project" value="TreeGrafter"/>
</dbReference>
<keyword evidence="4" id="KW-0554">One-carbon metabolism</keyword>
<dbReference type="InterPro" id="IPR024072">
    <property type="entry name" value="DHFR-like_dom_sf"/>
</dbReference>
<reference evidence="8" key="2">
    <citation type="submission" date="2011-07" db="EMBL/GenBank/DDBJ databases">
        <authorList>
            <person name="Franz C."/>
        </authorList>
    </citation>
    <scope>NUCLEOTIDE SEQUENCE</scope>
    <source>
        <strain evidence="8">Fsh4-2</strain>
    </source>
</reference>
<dbReference type="PRINTS" id="PR00070">
    <property type="entry name" value="DHFR"/>
</dbReference>
<gene>
    <name evidence="8" type="ORF">WT2_01650</name>
</gene>
<evidence type="ECO:0000256" key="1">
    <source>
        <dbReference type="ARBA" id="ARBA00004903"/>
    </source>
</evidence>
<dbReference type="SUPFAM" id="SSF53597">
    <property type="entry name" value="Dihydrofolate reductase-like"/>
    <property type="match status" value="1"/>
</dbReference>
<name>G0UIK7_9LACO</name>
<dbReference type="InterPro" id="IPR012259">
    <property type="entry name" value="DHFR"/>
</dbReference>
<keyword evidence="6 8" id="KW-0560">Oxidoreductase</keyword>
<evidence type="ECO:0000256" key="6">
    <source>
        <dbReference type="ARBA" id="ARBA00023002"/>
    </source>
</evidence>
<dbReference type="EC" id="1.5.1.3" evidence="3"/>
<reference evidence="8" key="1">
    <citation type="journal article" date="2011" name="J. Bacteriol.">
        <title>Genome Sequence of Weissella thailandensis fsh4-2.</title>
        <authorList>
            <person name="Benomar N."/>
            <person name="Abriouel H."/>
            <person name="Lee H."/>
            <person name="Cho G.S."/>
            <person name="Huch M."/>
            <person name="Pulido R.P."/>
            <person name="Holzapfel W.H."/>
            <person name="Galvez A."/>
            <person name="Franz C.M."/>
        </authorList>
    </citation>
    <scope>NUCLEOTIDE SEQUENCE</scope>
    <source>
        <strain evidence="8">Fsh4-2</strain>
    </source>
</reference>
<evidence type="ECO:0000256" key="3">
    <source>
        <dbReference type="ARBA" id="ARBA00012856"/>
    </source>
</evidence>
<evidence type="ECO:0000313" key="8">
    <source>
        <dbReference type="EMBL" id="CCC57631.1"/>
    </source>
</evidence>
<evidence type="ECO:0000256" key="2">
    <source>
        <dbReference type="ARBA" id="ARBA00009539"/>
    </source>
</evidence>
<dbReference type="GO" id="GO:0046655">
    <property type="term" value="P:folic acid metabolic process"/>
    <property type="evidence" value="ECO:0007669"/>
    <property type="project" value="TreeGrafter"/>
</dbReference>
<comment type="similarity">
    <text evidence="2">Belongs to the dihydrofolate reductase family.</text>
</comment>
<dbReference type="GO" id="GO:0006730">
    <property type="term" value="P:one-carbon metabolic process"/>
    <property type="evidence" value="ECO:0007669"/>
    <property type="project" value="UniProtKB-KW"/>
</dbReference>
<feature type="domain" description="DHFR" evidence="7">
    <location>
        <begin position="6"/>
        <end position="167"/>
    </location>
</feature>
<organism evidence="8">
    <name type="scientific">Weissella thailandensis fsh4-2</name>
    <dbReference type="NCBI Taxonomy" id="1056112"/>
    <lineage>
        <taxon>Bacteria</taxon>
        <taxon>Bacillati</taxon>
        <taxon>Bacillota</taxon>
        <taxon>Bacilli</taxon>
        <taxon>Lactobacillales</taxon>
        <taxon>Lactobacillaceae</taxon>
        <taxon>Weissella</taxon>
    </lineage>
</organism>
<dbReference type="EMBL" id="HE575176">
    <property type="protein sequence ID" value="CCC57631.1"/>
    <property type="molecule type" value="Genomic_DNA"/>
</dbReference>
<dbReference type="GO" id="GO:0046452">
    <property type="term" value="P:dihydrofolate metabolic process"/>
    <property type="evidence" value="ECO:0007669"/>
    <property type="project" value="TreeGrafter"/>
</dbReference>
<dbReference type="PANTHER" id="PTHR48069">
    <property type="entry name" value="DIHYDROFOLATE REDUCTASE"/>
    <property type="match status" value="1"/>
</dbReference>
<comment type="pathway">
    <text evidence="1">Cofactor biosynthesis; tetrahydrofolate biosynthesis; 5,6,7,8-tetrahydrofolate from 7,8-dihydrofolate: step 1/1.</text>
</comment>
<dbReference type="UniPathway" id="UPA00077">
    <property type="reaction ID" value="UER00158"/>
</dbReference>
<evidence type="ECO:0000259" key="7">
    <source>
        <dbReference type="PROSITE" id="PS51330"/>
    </source>
</evidence>
<accession>G0UIK7</accession>
<evidence type="ECO:0000256" key="5">
    <source>
        <dbReference type="ARBA" id="ARBA00022857"/>
    </source>
</evidence>
<proteinExistence type="inferred from homology"/>
<dbReference type="Gene3D" id="3.40.430.10">
    <property type="entry name" value="Dihydrofolate Reductase, subunit A"/>
    <property type="match status" value="1"/>
</dbReference>
<dbReference type="CDD" id="cd00209">
    <property type="entry name" value="DHFR"/>
    <property type="match status" value="1"/>
</dbReference>
<dbReference type="PANTHER" id="PTHR48069:SF3">
    <property type="entry name" value="DIHYDROFOLATE REDUCTASE"/>
    <property type="match status" value="1"/>
</dbReference>
<dbReference type="AlphaFoldDB" id="G0UIK7"/>
<dbReference type="GO" id="GO:0004146">
    <property type="term" value="F:dihydrofolate reductase activity"/>
    <property type="evidence" value="ECO:0007669"/>
    <property type="project" value="UniProtKB-EC"/>
</dbReference>
<dbReference type="GO" id="GO:0046654">
    <property type="term" value="P:tetrahydrofolate biosynthetic process"/>
    <property type="evidence" value="ECO:0007669"/>
    <property type="project" value="UniProtKB-UniPathway"/>
</dbReference>
<dbReference type="PROSITE" id="PS51330">
    <property type="entry name" value="DHFR_2"/>
    <property type="match status" value="1"/>
</dbReference>
<protein>
    <recommendedName>
        <fullName evidence="3">dihydrofolate reductase</fullName>
        <ecNumber evidence="3">1.5.1.3</ecNumber>
    </recommendedName>
</protein>
<dbReference type="GO" id="GO:0050661">
    <property type="term" value="F:NADP binding"/>
    <property type="evidence" value="ECO:0007669"/>
    <property type="project" value="InterPro"/>
</dbReference>
<evidence type="ECO:0000256" key="4">
    <source>
        <dbReference type="ARBA" id="ARBA00022563"/>
    </source>
</evidence>
<sequence>MHKMAEQNLIWAQTLDGTIAIDGKVPWHQKADLHFFKQATVHEVALMGRHTMASFHGRPLPDRLNVVLTHNQGLEVPDGFRKVYSIAEAEKLADDAGLKLQVIGGKPIYESFMATADVLYVTYLQTDLSGDVKMSPVDATVWQGEIIDQGPADADNDYDWQLMKYTRR</sequence>
<dbReference type="Pfam" id="PF00186">
    <property type="entry name" value="DHFR_1"/>
    <property type="match status" value="1"/>
</dbReference>